<evidence type="ECO:0000256" key="10">
    <source>
        <dbReference type="SAM" id="MobiDB-lite"/>
    </source>
</evidence>
<dbReference type="PANTHER" id="PTHR43369:SF2">
    <property type="entry name" value="PHOSPHORIBOSYLGLYCINAMIDE FORMYLTRANSFERASE"/>
    <property type="match status" value="1"/>
</dbReference>
<dbReference type="EMBL" id="VXIS01000140">
    <property type="protein sequence ID" value="KAA8901877.1"/>
    <property type="molecule type" value="Genomic_DNA"/>
</dbReference>
<dbReference type="FunFam" id="3.40.50.170:FF:000009">
    <property type="entry name" value="Phosphoribosylglycinamide formyltransferase (Eurofung)"/>
    <property type="match status" value="1"/>
</dbReference>
<evidence type="ECO:0000256" key="4">
    <source>
        <dbReference type="ARBA" id="ARBA00022679"/>
    </source>
</evidence>
<feature type="domain" description="Formyl transferase N-terminal" evidence="12">
    <location>
        <begin position="115"/>
        <end position="308"/>
    </location>
</feature>
<evidence type="ECO:0000259" key="12">
    <source>
        <dbReference type="Pfam" id="PF00551"/>
    </source>
</evidence>
<name>A0A5J5ETN0_9PEZI</name>
<dbReference type="GO" id="GO:0004644">
    <property type="term" value="F:phosphoribosylglycinamide formyltransferase activity"/>
    <property type="evidence" value="ECO:0007669"/>
    <property type="project" value="UniProtKB-EC"/>
</dbReference>
<dbReference type="EC" id="2.1.2.2" evidence="2"/>
<evidence type="ECO:0000256" key="11">
    <source>
        <dbReference type="SAM" id="SignalP"/>
    </source>
</evidence>
<evidence type="ECO:0000256" key="1">
    <source>
        <dbReference type="ARBA" id="ARBA00005054"/>
    </source>
</evidence>
<comment type="similarity">
    <text evidence="6">Belongs to the GART family.</text>
</comment>
<evidence type="ECO:0000313" key="13">
    <source>
        <dbReference type="EMBL" id="KAA8901877.1"/>
    </source>
</evidence>
<evidence type="ECO:0000256" key="8">
    <source>
        <dbReference type="ARBA" id="ARBA00041682"/>
    </source>
</evidence>
<feature type="region of interest" description="Disordered" evidence="10">
    <location>
        <begin position="41"/>
        <end position="73"/>
    </location>
</feature>
<dbReference type="InterPro" id="IPR036477">
    <property type="entry name" value="Formyl_transf_N_sf"/>
</dbReference>
<comment type="catalytic activity">
    <reaction evidence="9">
        <text>N(1)-(5-phospho-beta-D-ribosyl)glycinamide + (6R)-10-formyltetrahydrofolate = N(2)-formyl-N(1)-(5-phospho-beta-D-ribosyl)glycinamide + (6S)-5,6,7,8-tetrahydrofolate + H(+)</text>
        <dbReference type="Rhea" id="RHEA:15053"/>
        <dbReference type="ChEBI" id="CHEBI:15378"/>
        <dbReference type="ChEBI" id="CHEBI:57453"/>
        <dbReference type="ChEBI" id="CHEBI:143788"/>
        <dbReference type="ChEBI" id="CHEBI:147286"/>
        <dbReference type="ChEBI" id="CHEBI:195366"/>
        <dbReference type="EC" id="2.1.2.2"/>
    </reaction>
</comment>
<dbReference type="GO" id="GO:0005737">
    <property type="term" value="C:cytoplasm"/>
    <property type="evidence" value="ECO:0007669"/>
    <property type="project" value="TreeGrafter"/>
</dbReference>
<dbReference type="AlphaFoldDB" id="A0A5J5ETN0"/>
<dbReference type="FunCoup" id="A0A5J5ETN0">
    <property type="interactions" value="197"/>
</dbReference>
<dbReference type="SUPFAM" id="SSF53328">
    <property type="entry name" value="Formyltransferase"/>
    <property type="match status" value="1"/>
</dbReference>
<dbReference type="CDD" id="cd08645">
    <property type="entry name" value="FMT_core_GART"/>
    <property type="match status" value="1"/>
</dbReference>
<comment type="pathway">
    <text evidence="1">Purine metabolism; IMP biosynthesis via de novo pathway; N(2)-formyl-N(1)-(5-phospho-D-ribosyl)glycinamide from N(1)-(5-phospho-D-ribosyl)glycinamide (10-formyl THF route): step 1/1.</text>
</comment>
<dbReference type="OrthoDB" id="5575075at2759"/>
<organism evidence="13 14">
    <name type="scientific">Sphaerosporella brunnea</name>
    <dbReference type="NCBI Taxonomy" id="1250544"/>
    <lineage>
        <taxon>Eukaryota</taxon>
        <taxon>Fungi</taxon>
        <taxon>Dikarya</taxon>
        <taxon>Ascomycota</taxon>
        <taxon>Pezizomycotina</taxon>
        <taxon>Pezizomycetes</taxon>
        <taxon>Pezizales</taxon>
        <taxon>Pyronemataceae</taxon>
        <taxon>Sphaerosporella</taxon>
    </lineage>
</organism>
<evidence type="ECO:0000313" key="14">
    <source>
        <dbReference type="Proteomes" id="UP000326924"/>
    </source>
</evidence>
<reference evidence="13 14" key="1">
    <citation type="submission" date="2019-09" db="EMBL/GenBank/DDBJ databases">
        <title>Draft genome of the ectomycorrhizal ascomycete Sphaerosporella brunnea.</title>
        <authorList>
            <consortium name="DOE Joint Genome Institute"/>
            <person name="Benucci G.M."/>
            <person name="Marozzi G."/>
            <person name="Antonielli L."/>
            <person name="Sanchez S."/>
            <person name="Marco P."/>
            <person name="Wang X."/>
            <person name="Falini L.B."/>
            <person name="Barry K."/>
            <person name="Haridas S."/>
            <person name="Lipzen A."/>
            <person name="Labutti K."/>
            <person name="Grigoriev I.V."/>
            <person name="Murat C."/>
            <person name="Martin F."/>
            <person name="Albertini E."/>
            <person name="Donnini D."/>
            <person name="Bonito G."/>
        </authorList>
    </citation>
    <scope>NUCLEOTIDE SEQUENCE [LARGE SCALE GENOMIC DNA]</scope>
    <source>
        <strain evidence="13 14">Sb_GMNB300</strain>
    </source>
</reference>
<keyword evidence="11" id="KW-0732">Signal</keyword>
<keyword evidence="14" id="KW-1185">Reference proteome</keyword>
<evidence type="ECO:0000256" key="6">
    <source>
        <dbReference type="ARBA" id="ARBA00038440"/>
    </source>
</evidence>
<dbReference type="Pfam" id="PF00551">
    <property type="entry name" value="Formyl_trans_N"/>
    <property type="match status" value="1"/>
</dbReference>
<keyword evidence="4 13" id="KW-0808">Transferase</keyword>
<sequence>MRMAPSAWWWFASMSLALLPGRARRLVCRSLETAREGCRSRLPTPLHEEKKSTPNSIVATRSIPASPTSPSSESEYHATMVSYALGQLLNLACSSSSTTTTTTSSASASASAEPRILVLISGSGTNLQALIDAALPGQIVHVVSNRKSAYGLTRAANAGISTSYHNLVSYKRQHGGGGDGAESAAREAYDRDLAALVLRHSPDLVVFAGWMHIVSAAFLAPLQAAGVDLINLHPALPGQFDGKDAIARAHAAFQSGEIEETGVMIHRVIGEVDRGEPVLVRKVAMRQCESLEELEARIHEVEHKAIVDGTRIVLEERRRRLQG</sequence>
<comment type="caution">
    <text evidence="13">The sequence shown here is derived from an EMBL/GenBank/DDBJ whole genome shotgun (WGS) entry which is preliminary data.</text>
</comment>
<dbReference type="PANTHER" id="PTHR43369">
    <property type="entry name" value="PHOSPHORIBOSYLGLYCINAMIDE FORMYLTRANSFERASE"/>
    <property type="match status" value="1"/>
</dbReference>
<feature type="chain" id="PRO_5023817005" description="Phosphoribosylglycinamide formyltransferase" evidence="11">
    <location>
        <begin position="24"/>
        <end position="323"/>
    </location>
</feature>
<dbReference type="InParanoid" id="A0A5J5ETN0"/>
<dbReference type="NCBIfam" id="TIGR00639">
    <property type="entry name" value="PurN"/>
    <property type="match status" value="1"/>
</dbReference>
<feature type="signal peptide" evidence="11">
    <location>
        <begin position="1"/>
        <end position="23"/>
    </location>
</feature>
<gene>
    <name evidence="13" type="ORF">FN846DRAFT_956419</name>
</gene>
<dbReference type="InterPro" id="IPR004607">
    <property type="entry name" value="GART"/>
</dbReference>
<accession>A0A5J5ETN0</accession>
<evidence type="ECO:0000256" key="2">
    <source>
        <dbReference type="ARBA" id="ARBA00012254"/>
    </source>
</evidence>
<feature type="compositionally biased region" description="Low complexity" evidence="10">
    <location>
        <begin position="62"/>
        <end position="73"/>
    </location>
</feature>
<keyword evidence="5" id="KW-0658">Purine biosynthesis</keyword>
<dbReference type="InterPro" id="IPR002376">
    <property type="entry name" value="Formyl_transf_N"/>
</dbReference>
<dbReference type="Proteomes" id="UP000326924">
    <property type="component" value="Unassembled WGS sequence"/>
</dbReference>
<dbReference type="HAMAP" id="MF_01930">
    <property type="entry name" value="PurN"/>
    <property type="match status" value="1"/>
</dbReference>
<protein>
    <recommendedName>
        <fullName evidence="3">Phosphoribosylglycinamide formyltransferase</fullName>
        <ecNumber evidence="2">2.1.2.2</ecNumber>
    </recommendedName>
    <alternativeName>
        <fullName evidence="8">5'-phosphoribosylglycinamide transformylase</fullName>
    </alternativeName>
    <alternativeName>
        <fullName evidence="7">GAR transformylase</fullName>
    </alternativeName>
</protein>
<dbReference type="GO" id="GO:0006189">
    <property type="term" value="P:'de novo' IMP biosynthetic process"/>
    <property type="evidence" value="ECO:0007669"/>
    <property type="project" value="InterPro"/>
</dbReference>
<evidence type="ECO:0000256" key="5">
    <source>
        <dbReference type="ARBA" id="ARBA00022755"/>
    </source>
</evidence>
<evidence type="ECO:0000256" key="9">
    <source>
        <dbReference type="ARBA" id="ARBA00047664"/>
    </source>
</evidence>
<proteinExistence type="inferred from homology"/>
<dbReference type="Gene3D" id="3.40.50.170">
    <property type="entry name" value="Formyl transferase, N-terminal domain"/>
    <property type="match status" value="1"/>
</dbReference>
<evidence type="ECO:0000256" key="3">
    <source>
        <dbReference type="ARBA" id="ARBA00022076"/>
    </source>
</evidence>
<evidence type="ECO:0000256" key="7">
    <source>
        <dbReference type="ARBA" id="ARBA00041324"/>
    </source>
</evidence>